<sequence>MSNIHSDSKRTESVYLCQKILTCWNGVLRINVKRVRISEISIAEASEVYLWRRFKNTIHELYQRKKFRGDILYNPYVIQSQYMVFPKIFPTFDERYASLKLNGRLFRTRGIQQVDLILSFLHQLHTSKYPALFDLSVLSLRNEHLRIVRKCISFRKTSLSFGLSVREGLVFSRRLFSALDSNMFQLNFAQITRHLLCRGDTVQVNIMSKQESKGPPPPPLPPPYSHQKLFKKCKSATFQLDGATYTIEIKETNIPMFVFLLDIASLVEWLLIKNCTTCTPVPFVSLKGPEVSEINFSAKYNAFSQVEI</sequence>
<protein>
    <submittedName>
        <fullName evidence="1">Uncharacterized protein</fullName>
    </submittedName>
</protein>
<dbReference type="OrthoDB" id="7700255at2759"/>
<gene>
    <name evidence="1" type="ORF">WN51_11565</name>
</gene>
<accession>A0A0M9A4E0</accession>
<proteinExistence type="predicted"/>
<organism evidence="1 2">
    <name type="scientific">Melipona quadrifasciata</name>
    <dbReference type="NCBI Taxonomy" id="166423"/>
    <lineage>
        <taxon>Eukaryota</taxon>
        <taxon>Metazoa</taxon>
        <taxon>Ecdysozoa</taxon>
        <taxon>Arthropoda</taxon>
        <taxon>Hexapoda</taxon>
        <taxon>Insecta</taxon>
        <taxon>Pterygota</taxon>
        <taxon>Neoptera</taxon>
        <taxon>Endopterygota</taxon>
        <taxon>Hymenoptera</taxon>
        <taxon>Apocrita</taxon>
        <taxon>Aculeata</taxon>
        <taxon>Apoidea</taxon>
        <taxon>Anthophila</taxon>
        <taxon>Apidae</taxon>
        <taxon>Melipona</taxon>
    </lineage>
</organism>
<dbReference type="EMBL" id="KQ435750">
    <property type="protein sequence ID" value="KOX76236.1"/>
    <property type="molecule type" value="Genomic_DNA"/>
</dbReference>
<reference evidence="1 2" key="1">
    <citation type="submission" date="2015-07" db="EMBL/GenBank/DDBJ databases">
        <title>The genome of Melipona quadrifasciata.</title>
        <authorList>
            <person name="Pan H."/>
            <person name="Kapheim K."/>
        </authorList>
    </citation>
    <scope>NUCLEOTIDE SEQUENCE [LARGE SCALE GENOMIC DNA]</scope>
    <source>
        <strain evidence="1">0111107301</strain>
        <tissue evidence="1">Whole body</tissue>
    </source>
</reference>
<dbReference type="Proteomes" id="UP000053105">
    <property type="component" value="Unassembled WGS sequence"/>
</dbReference>
<evidence type="ECO:0000313" key="1">
    <source>
        <dbReference type="EMBL" id="KOX76236.1"/>
    </source>
</evidence>
<evidence type="ECO:0000313" key="2">
    <source>
        <dbReference type="Proteomes" id="UP000053105"/>
    </source>
</evidence>
<keyword evidence="2" id="KW-1185">Reference proteome</keyword>
<name>A0A0M9A4E0_9HYME</name>
<dbReference type="AlphaFoldDB" id="A0A0M9A4E0"/>